<proteinExistence type="predicted"/>
<dbReference type="AlphaFoldDB" id="A0A3A4K7U5"/>
<dbReference type="EMBL" id="QZFU01000036">
    <property type="protein sequence ID" value="RJO70767.1"/>
    <property type="molecule type" value="Genomic_DNA"/>
</dbReference>
<sequence length="115" mass="12765">MSTNGIEMIFLETHNWGKAVKFFQSLGYELEFDTGHGSGQLRNTTGPALFIAERPETEETRLQLVLGVPDADSLRVDPGIEVVSEPEDTHYGTREMVVRDPDGRTWTLSAPSKGE</sequence>
<dbReference type="InterPro" id="IPR029068">
    <property type="entry name" value="Glyas_Bleomycin-R_OHBP_Dase"/>
</dbReference>
<comment type="caution">
    <text evidence="1">The sequence shown here is derived from an EMBL/GenBank/DDBJ whole genome shotgun (WGS) entry which is preliminary data.</text>
</comment>
<accession>A0A3A4K7U5</accession>
<gene>
    <name evidence="1" type="ORF">D5S18_26565</name>
</gene>
<protein>
    <submittedName>
        <fullName evidence="1">VOC family protein</fullName>
    </submittedName>
</protein>
<dbReference type="Gene3D" id="3.10.180.10">
    <property type="entry name" value="2,3-Dihydroxybiphenyl 1,2-Dioxygenase, domain 1"/>
    <property type="match status" value="1"/>
</dbReference>
<dbReference type="SUPFAM" id="SSF54593">
    <property type="entry name" value="Glyoxalase/Bleomycin resistance protein/Dihydroxybiphenyl dioxygenase"/>
    <property type="match status" value="1"/>
</dbReference>
<evidence type="ECO:0000313" key="2">
    <source>
        <dbReference type="Proteomes" id="UP000266677"/>
    </source>
</evidence>
<evidence type="ECO:0000313" key="1">
    <source>
        <dbReference type="EMBL" id="RJO70767.1"/>
    </source>
</evidence>
<organism evidence="1 2">
    <name type="scientific">Nocardia panacis</name>
    <dbReference type="NCBI Taxonomy" id="2340916"/>
    <lineage>
        <taxon>Bacteria</taxon>
        <taxon>Bacillati</taxon>
        <taxon>Actinomycetota</taxon>
        <taxon>Actinomycetes</taxon>
        <taxon>Mycobacteriales</taxon>
        <taxon>Nocardiaceae</taxon>
        <taxon>Nocardia</taxon>
    </lineage>
</organism>
<keyword evidence="2" id="KW-1185">Reference proteome</keyword>
<dbReference type="OrthoDB" id="3213536at2"/>
<name>A0A3A4K7U5_9NOCA</name>
<dbReference type="RefSeq" id="WP_120043824.1">
    <property type="nucleotide sequence ID" value="NZ_QZFU01000036.1"/>
</dbReference>
<reference evidence="1 2" key="1">
    <citation type="submission" date="2018-09" db="EMBL/GenBank/DDBJ databases">
        <title>YIM PH21274 draft genome.</title>
        <authorList>
            <person name="Miao C."/>
        </authorList>
    </citation>
    <scope>NUCLEOTIDE SEQUENCE [LARGE SCALE GENOMIC DNA]</scope>
    <source>
        <strain evidence="1 2">YIM PH 21724</strain>
    </source>
</reference>
<dbReference type="Proteomes" id="UP000266677">
    <property type="component" value="Unassembled WGS sequence"/>
</dbReference>